<protein>
    <recommendedName>
        <fullName evidence="3">Baseplate assembly protein</fullName>
    </recommendedName>
</protein>
<dbReference type="EMBL" id="JBHSIU010000018">
    <property type="protein sequence ID" value="MFC4999607.1"/>
    <property type="molecule type" value="Genomic_DNA"/>
</dbReference>
<dbReference type="RefSeq" id="WP_380116080.1">
    <property type="nucleotide sequence ID" value="NZ_JBHSIU010000018.1"/>
</dbReference>
<evidence type="ECO:0000313" key="1">
    <source>
        <dbReference type="EMBL" id="MFC4999607.1"/>
    </source>
</evidence>
<sequence>MTTPSPVHRPALLLDPATGVHGLRAAGARLDGALRRVDVWLFGPPPPALADPARWRLTPPPGARTARVTGAAVDGGRVVLTVTGSPDPGRYRLDVLPPPAVPFDPLRTWLPVRLRPECDDSASWLPAAEPEPAPRPSPVHDYLARDWAGLRQALVEFLHREYPDADLSPADPDITVAELFAHVGDLLHYRLDRQATEAYLETARRRTSVRRHVRLVDYRLGEAVSARTQVLVQPPPGAAPFAVPAGTVAADAPGSPLAFTVEADLTVQPARGEIPVYDWTGDAFELPEGATECVLVRPAPADPLGDAWLGPGDLLAFEVVDASDTARQHAWAGRAVTWPLPGPAFREPLPSRPAHVVALTAVAPLSDPLAPALPLYTVRWSPAEALPRAYPVTVDDRAGAPEVTVARANLVPAHHGRLAAGPGVLRAGPPGEYHLDAAATGPVARRADGSPYRLDVDVVLPSGSTVHPDLVPSLVEVADPVLACVLETEDGVPPVLRFRTGATGLLPPGGSTVAAAYEVGAGTDGNLPANVLRVLERNVAGPGLPPQWQQVAAARNPVPAAGGAEPEPLDRARRDAPEAYAANPRRAVTPADHAGYLSGRPGVQRAAATREWSGSWPVVRTSVGLAADPATVEADRLDRLRAAADDVRMLGTEVAVVAGIPVGLFLQLTVCATPTVDADALRGQILALLRPGTVRRPGFFHPDRMGLGTPVYVSAVVAAVAALPGVDRVEATQARRVTDPASVRLDVLTVGPGEIPVLDDDPAQPSRGRLDVIVGGGR</sequence>
<evidence type="ECO:0000313" key="2">
    <source>
        <dbReference type="Proteomes" id="UP001595912"/>
    </source>
</evidence>
<organism evidence="1 2">
    <name type="scientific">Dactylosporangium cerinum</name>
    <dbReference type="NCBI Taxonomy" id="1434730"/>
    <lineage>
        <taxon>Bacteria</taxon>
        <taxon>Bacillati</taxon>
        <taxon>Actinomycetota</taxon>
        <taxon>Actinomycetes</taxon>
        <taxon>Micromonosporales</taxon>
        <taxon>Micromonosporaceae</taxon>
        <taxon>Dactylosporangium</taxon>
    </lineage>
</organism>
<dbReference type="Proteomes" id="UP001595912">
    <property type="component" value="Unassembled WGS sequence"/>
</dbReference>
<reference evidence="2" key="1">
    <citation type="journal article" date="2019" name="Int. J. Syst. Evol. Microbiol.">
        <title>The Global Catalogue of Microorganisms (GCM) 10K type strain sequencing project: providing services to taxonomists for standard genome sequencing and annotation.</title>
        <authorList>
            <consortium name="The Broad Institute Genomics Platform"/>
            <consortium name="The Broad Institute Genome Sequencing Center for Infectious Disease"/>
            <person name="Wu L."/>
            <person name="Ma J."/>
        </authorList>
    </citation>
    <scope>NUCLEOTIDE SEQUENCE [LARGE SCALE GENOMIC DNA]</scope>
    <source>
        <strain evidence="2">CGMCC 4.7152</strain>
    </source>
</reference>
<proteinExistence type="predicted"/>
<accession>A0ABV9VT62</accession>
<gene>
    <name evidence="1" type="ORF">ACFPIJ_17420</name>
</gene>
<keyword evidence="2" id="KW-1185">Reference proteome</keyword>
<name>A0ABV9VT62_9ACTN</name>
<evidence type="ECO:0008006" key="3">
    <source>
        <dbReference type="Google" id="ProtNLM"/>
    </source>
</evidence>
<comment type="caution">
    <text evidence="1">The sequence shown here is derived from an EMBL/GenBank/DDBJ whole genome shotgun (WGS) entry which is preliminary data.</text>
</comment>